<proteinExistence type="predicted"/>
<feature type="region of interest" description="Disordered" evidence="2">
    <location>
        <begin position="372"/>
        <end position="405"/>
    </location>
</feature>
<protein>
    <submittedName>
        <fullName evidence="3">Uncharacterized protein</fullName>
    </submittedName>
</protein>
<organism evidence="3 4">
    <name type="scientific">Aduncisulcus paluster</name>
    <dbReference type="NCBI Taxonomy" id="2918883"/>
    <lineage>
        <taxon>Eukaryota</taxon>
        <taxon>Metamonada</taxon>
        <taxon>Carpediemonas-like organisms</taxon>
        <taxon>Aduncisulcus</taxon>
    </lineage>
</organism>
<gene>
    <name evidence="3" type="ORF">ADUPG1_013230</name>
</gene>
<feature type="compositionally biased region" description="Polar residues" evidence="2">
    <location>
        <begin position="395"/>
        <end position="405"/>
    </location>
</feature>
<dbReference type="Proteomes" id="UP001057375">
    <property type="component" value="Unassembled WGS sequence"/>
</dbReference>
<evidence type="ECO:0000256" key="2">
    <source>
        <dbReference type="SAM" id="MobiDB-lite"/>
    </source>
</evidence>
<sequence length="919" mass="105241">MEITHTVDEIREKLLGLKESEEKYVEDQTYFTVAEVSCLLEQLSSLVEEATSNDKVVKEAADVITLMKSLQSERDILSSENEKLSNELGIMQEERDSLAREVSKTQAKQSATESMLRDSLALSEKEVETLKEEVETLQGEYDEYRAKVEHNTELVQSQKEELEKKDGSIHSLEEELEVETLQGEYDEYRAKVEHNTELVQSQKEELEKKDGSIHSLEEELVRVKESFGEKQEEIEKEFKQKHLNPLKMAILKEQAEKSDIQLQLSELKRSYKELEERNDKLTEEIESAQLCVLQLEEEKKQKVDEALSKQTIQLEQTRSELFEMKKAYNNLLQEKIAEFAKKWIVRSPFMMEIEEWRNSLLDELKSHISSLSGLEKEEEASASKSGEKENEPFPTEQTSNIKTLVSKSDLAETSLELPARIEELPAHQQVVVLHSYVSTLSDSLKSAQKQLSQTKKTESDLRRNATLVESLKTQLSEEEDRRKRDVLRLKGEIHALNLALQKGKGPGDARRGSGSSFGGCYRCRAFSHSHKALEENISTLNSILTVSQRHEKELGNHLHRALSELKRLKERYVSFVYGFARVCDGVKNSILSEFDEDSRKIQQWIESLKDVDQLRVLNNESISKLREWRDKYFVQIGQVAKTSMEVEKRKKERESKSGKSRVFRQATTLMAANYARDSTSSLLSLHSSASLQGSSGGSGRQRFTASTPSNVIFLELEKDLKALQRENVILVKRYNDSIESSREKEEKIHCAYTQLEKQLRYGRQMRRIVDALKVKLGAISSSASGPIIGDSEKQPVSDDIHWKAMISQPVVPTTISSGFIQSPLQKKMEESSVKKRGEVLKREESSYVSRIVEGKQENDKDRITIISPQPEELYLDKHEQEEEDGEKEESDGIVLESSIKGRKQFERMVMNTLSDVELK</sequence>
<dbReference type="Gene3D" id="1.10.287.1490">
    <property type="match status" value="1"/>
</dbReference>
<keyword evidence="4" id="KW-1185">Reference proteome</keyword>
<feature type="coiled-coil region" evidence="1">
    <location>
        <begin position="67"/>
        <end position="334"/>
    </location>
</feature>
<feature type="compositionally biased region" description="Acidic residues" evidence="2">
    <location>
        <begin position="881"/>
        <end position="891"/>
    </location>
</feature>
<reference evidence="3" key="1">
    <citation type="submission" date="2022-03" db="EMBL/GenBank/DDBJ databases">
        <title>Draft genome sequence of Aduncisulcus paluster, a free-living microaerophilic Fornicata.</title>
        <authorList>
            <person name="Yuyama I."/>
            <person name="Kume K."/>
            <person name="Tamura T."/>
            <person name="Inagaki Y."/>
            <person name="Hashimoto T."/>
        </authorList>
    </citation>
    <scope>NUCLEOTIDE SEQUENCE</scope>
    <source>
        <strain evidence="3">NY0171</strain>
    </source>
</reference>
<dbReference type="EMBL" id="BQXS01012635">
    <property type="protein sequence ID" value="GKT26076.1"/>
    <property type="molecule type" value="Genomic_DNA"/>
</dbReference>
<feature type="compositionally biased region" description="Basic and acidic residues" evidence="2">
    <location>
        <begin position="379"/>
        <end position="391"/>
    </location>
</feature>
<evidence type="ECO:0000256" key="1">
    <source>
        <dbReference type="SAM" id="Coils"/>
    </source>
</evidence>
<comment type="caution">
    <text evidence="3">The sequence shown here is derived from an EMBL/GenBank/DDBJ whole genome shotgun (WGS) entry which is preliminary data.</text>
</comment>
<feature type="region of interest" description="Disordered" evidence="2">
    <location>
        <begin position="858"/>
        <end position="897"/>
    </location>
</feature>
<accession>A0ABQ5K6D5</accession>
<evidence type="ECO:0000313" key="4">
    <source>
        <dbReference type="Proteomes" id="UP001057375"/>
    </source>
</evidence>
<keyword evidence="1" id="KW-0175">Coiled coil</keyword>
<name>A0ABQ5K6D5_9EUKA</name>
<evidence type="ECO:0000313" key="3">
    <source>
        <dbReference type="EMBL" id="GKT26076.1"/>
    </source>
</evidence>